<dbReference type="NCBIfam" id="TIGR01730">
    <property type="entry name" value="RND_mfp"/>
    <property type="match status" value="1"/>
</dbReference>
<dbReference type="InterPro" id="IPR050465">
    <property type="entry name" value="UPF0194_transport"/>
</dbReference>
<feature type="coiled-coil region" evidence="4">
    <location>
        <begin position="142"/>
        <end position="169"/>
    </location>
</feature>
<evidence type="ECO:0000256" key="3">
    <source>
        <dbReference type="ARBA" id="ARBA00023054"/>
    </source>
</evidence>
<dbReference type="GO" id="GO:0022857">
    <property type="term" value="F:transmembrane transporter activity"/>
    <property type="evidence" value="ECO:0007669"/>
    <property type="project" value="InterPro"/>
</dbReference>
<evidence type="ECO:0000256" key="5">
    <source>
        <dbReference type="SAM" id="MobiDB-lite"/>
    </source>
</evidence>
<sequence length="438" mass="45999">MSKKKTDEVAQLDEKKETLGSFVMVKNRAKAFIGWFLAKRSRVVLVLLTLLALGVFAWVKTDKTPEVQYQTAQAEKGTIVSTISASGTVVSANTFIIKTSASGVVSNVYVKDGDSVTKGQKIAEVELDLDGEQQYAQAYASYVSASNQLQSAQNNLRSATASKNNVYDQIKGHENDESFAMIETRTKAEVAYDNAYDSVKSAQANLANADFNLRANSPTILAPNSGIVEGLTIAEGLPLSAQTTTSGTRTGQRIASIVKSGSPLISVNLSEIDVPKVEVGQKATITFDSVSDKTFTGVVTAIDRTGSTTSNVTSYPAIIKLDSDSDQILPNMATIANIIVETKNSVLKVSSAAIQTQNSQSTVRVIKNGQETTVNVETGISSDSETEILSGINEGDIVITGQTNSTSTGSTGATTSPFGSTRGGFGSGGFGAPPSGGR</sequence>
<dbReference type="GO" id="GO:0016020">
    <property type="term" value="C:membrane"/>
    <property type="evidence" value="ECO:0007669"/>
    <property type="project" value="InterPro"/>
</dbReference>
<evidence type="ECO:0000259" key="6">
    <source>
        <dbReference type="Pfam" id="PF25990"/>
    </source>
</evidence>
<dbReference type="GO" id="GO:0030313">
    <property type="term" value="C:cell envelope"/>
    <property type="evidence" value="ECO:0007669"/>
    <property type="project" value="UniProtKB-SubCell"/>
</dbReference>
<dbReference type="Gene3D" id="2.40.50.100">
    <property type="match status" value="1"/>
</dbReference>
<dbReference type="STRING" id="1618570.UT08_C0009G0005"/>
<dbReference type="EMBL" id="LBVL01000009">
    <property type="protein sequence ID" value="KKQ85171.1"/>
    <property type="molecule type" value="Genomic_DNA"/>
</dbReference>
<protein>
    <recommendedName>
        <fullName evidence="6">YknX-like beta-barrel domain-containing protein</fullName>
    </recommendedName>
</protein>
<dbReference type="Gene3D" id="6.20.50.140">
    <property type="match status" value="1"/>
</dbReference>
<accession>A0A0G0P7B3</accession>
<dbReference type="PANTHER" id="PTHR32347:SF23">
    <property type="entry name" value="BLL5650 PROTEIN"/>
    <property type="match status" value="1"/>
</dbReference>
<comment type="similarity">
    <text evidence="2">Belongs to the membrane fusion protein (MFP) (TC 8.A.1) family.</text>
</comment>
<dbReference type="AlphaFoldDB" id="A0A0G0P7B3"/>
<evidence type="ECO:0000256" key="1">
    <source>
        <dbReference type="ARBA" id="ARBA00004196"/>
    </source>
</evidence>
<evidence type="ECO:0000313" key="7">
    <source>
        <dbReference type="EMBL" id="KKQ85171.1"/>
    </source>
</evidence>
<comment type="subcellular location">
    <subcellularLocation>
        <location evidence="1">Cell envelope</location>
    </subcellularLocation>
</comment>
<dbReference type="InterPro" id="IPR006143">
    <property type="entry name" value="RND_pump_MFP"/>
</dbReference>
<feature type="compositionally biased region" description="Gly residues" evidence="5">
    <location>
        <begin position="421"/>
        <end position="438"/>
    </location>
</feature>
<dbReference type="Proteomes" id="UP000034081">
    <property type="component" value="Unassembled WGS sequence"/>
</dbReference>
<comment type="caution">
    <text evidence="7">The sequence shown here is derived from an EMBL/GenBank/DDBJ whole genome shotgun (WGS) entry which is preliminary data.</text>
</comment>
<feature type="domain" description="YknX-like beta-barrel" evidence="6">
    <location>
        <begin position="266"/>
        <end position="338"/>
    </location>
</feature>
<evidence type="ECO:0000256" key="2">
    <source>
        <dbReference type="ARBA" id="ARBA00009477"/>
    </source>
</evidence>
<evidence type="ECO:0000313" key="8">
    <source>
        <dbReference type="Proteomes" id="UP000034081"/>
    </source>
</evidence>
<dbReference type="Gene3D" id="2.40.30.170">
    <property type="match status" value="1"/>
</dbReference>
<reference evidence="7 8" key="1">
    <citation type="journal article" date="2015" name="Nature">
        <title>rRNA introns, odd ribosomes, and small enigmatic genomes across a large radiation of phyla.</title>
        <authorList>
            <person name="Brown C.T."/>
            <person name="Hug L.A."/>
            <person name="Thomas B.C."/>
            <person name="Sharon I."/>
            <person name="Castelle C.J."/>
            <person name="Singh A."/>
            <person name="Wilkins M.J."/>
            <person name="Williams K.H."/>
            <person name="Banfield J.F."/>
        </authorList>
    </citation>
    <scope>NUCLEOTIDE SEQUENCE [LARGE SCALE GENOMIC DNA]</scope>
</reference>
<keyword evidence="3 4" id="KW-0175">Coiled coil</keyword>
<dbReference type="SUPFAM" id="SSF111369">
    <property type="entry name" value="HlyD-like secretion proteins"/>
    <property type="match status" value="1"/>
</dbReference>
<dbReference type="InterPro" id="IPR058636">
    <property type="entry name" value="Beta-barrel_YknX"/>
</dbReference>
<proteinExistence type="inferred from homology"/>
<gene>
    <name evidence="7" type="ORF">UT08_C0009G0005</name>
</gene>
<feature type="compositionally biased region" description="Low complexity" evidence="5">
    <location>
        <begin position="401"/>
        <end position="420"/>
    </location>
</feature>
<dbReference type="Pfam" id="PF25990">
    <property type="entry name" value="Beta-barrel_YknX"/>
    <property type="match status" value="1"/>
</dbReference>
<name>A0A0G0P7B3_9BACT</name>
<feature type="region of interest" description="Disordered" evidence="5">
    <location>
        <begin position="401"/>
        <end position="438"/>
    </location>
</feature>
<evidence type="ECO:0000256" key="4">
    <source>
        <dbReference type="SAM" id="Coils"/>
    </source>
</evidence>
<dbReference type="PANTHER" id="PTHR32347">
    <property type="entry name" value="EFFLUX SYSTEM COMPONENT YKNX-RELATED"/>
    <property type="match status" value="1"/>
</dbReference>
<organism evidence="7 8">
    <name type="scientific">Candidatus Woesebacteria bacterium GW2011_GWB1_38_8</name>
    <dbReference type="NCBI Taxonomy" id="1618570"/>
    <lineage>
        <taxon>Bacteria</taxon>
        <taxon>Candidatus Woeseibacteriota</taxon>
    </lineage>
</organism>